<dbReference type="RefSeq" id="WP_014435790.1">
    <property type="nucleotide sequence ID" value="NC_017080.1"/>
</dbReference>
<dbReference type="KEGG" id="phm:PSMK_04110"/>
<dbReference type="PRINTS" id="PR01001">
    <property type="entry name" value="FADG3PDH"/>
</dbReference>
<dbReference type="GO" id="GO:0046168">
    <property type="term" value="P:glycerol-3-phosphate catabolic process"/>
    <property type="evidence" value="ECO:0007669"/>
    <property type="project" value="TreeGrafter"/>
</dbReference>
<protein>
    <submittedName>
        <fullName evidence="8">Putative glycerol-3-phosphate dehydrogenase</fullName>
        <ecNumber evidence="8">1.1.5.3</ecNumber>
    </submittedName>
</protein>
<evidence type="ECO:0000259" key="7">
    <source>
        <dbReference type="Pfam" id="PF01266"/>
    </source>
</evidence>
<feature type="region of interest" description="Disordered" evidence="6">
    <location>
        <begin position="520"/>
        <end position="564"/>
    </location>
</feature>
<dbReference type="PANTHER" id="PTHR11985">
    <property type="entry name" value="GLYCEROL-3-PHOSPHATE DEHYDROGENASE"/>
    <property type="match status" value="1"/>
</dbReference>
<dbReference type="PANTHER" id="PTHR11985:SF15">
    <property type="entry name" value="GLYCEROL-3-PHOSPHATE DEHYDROGENASE, MITOCHONDRIAL"/>
    <property type="match status" value="1"/>
</dbReference>
<dbReference type="InterPro" id="IPR000447">
    <property type="entry name" value="G3P_DH_FAD-dep"/>
</dbReference>
<dbReference type="EC" id="1.1.5.3" evidence="8"/>
<dbReference type="AlphaFoldDB" id="I0IBD2"/>
<reference evidence="8 9" key="1">
    <citation type="submission" date="2012-02" db="EMBL/GenBank/DDBJ databases">
        <title>Complete genome sequence of Phycisphaera mikurensis NBRC 102666.</title>
        <authorList>
            <person name="Ankai A."/>
            <person name="Hosoyama A."/>
            <person name="Terui Y."/>
            <person name="Sekine M."/>
            <person name="Fukai R."/>
            <person name="Kato Y."/>
            <person name="Nakamura S."/>
            <person name="Yamada-Narita S."/>
            <person name="Kawakoshi A."/>
            <person name="Fukunaga Y."/>
            <person name="Yamazaki S."/>
            <person name="Fujita N."/>
        </authorList>
    </citation>
    <scope>NUCLEOTIDE SEQUENCE [LARGE SCALE GENOMIC DNA]</scope>
    <source>
        <strain evidence="9">NBRC 102666 / KCTC 22515 / FYK2301M01</strain>
    </source>
</reference>
<evidence type="ECO:0000256" key="4">
    <source>
        <dbReference type="ARBA" id="ARBA00022827"/>
    </source>
</evidence>
<proteinExistence type="inferred from homology"/>
<keyword evidence="9" id="KW-1185">Reference proteome</keyword>
<feature type="compositionally biased region" description="Basic and acidic residues" evidence="6">
    <location>
        <begin position="520"/>
        <end position="550"/>
    </location>
</feature>
<comment type="cofactor">
    <cofactor evidence="1">
        <name>FAD</name>
        <dbReference type="ChEBI" id="CHEBI:57692"/>
    </cofactor>
</comment>
<dbReference type="HOGENOM" id="CLU_015740_5_1_0"/>
<evidence type="ECO:0000256" key="6">
    <source>
        <dbReference type="SAM" id="MobiDB-lite"/>
    </source>
</evidence>
<feature type="domain" description="FAD dependent oxidoreductase" evidence="7">
    <location>
        <begin position="32"/>
        <end position="416"/>
    </location>
</feature>
<sequence length="564" mass="57985">MSGLSAAGDDAHAGAGLAVTASAAAARSHGLIVVGGGIQGVMVALEAARRGHRPLLLEAGDFGGATTAASLRIVHGGLRYLQSADVRRFLESVNERRWFLRHFPDLVRPLPCLMPLYGVGLRRRSTLRPALRLNDLLSLHRNRGVPRGARIPPAGLLDRDGLLARAPGVCPRGLTGAAAWTDAQMTQPQRLVMELLRWAVSAGATALARVEALSLSLHGGAVRGVDAVDLRTGCTHHFEASGVVNAAGPWSGVLAEAFDPPGARDAEPHELVRPQLSFNVLLDAPPPAGDAAVAVHAGDAAAGAGDAVRPADAAAGAQFLVPHAGGPRPMTMAGTGQVPWTGATGVAGGAGPTPSEAQLGEFLDRLGRAHPPLAGVAVRRVFAGLLPAEAAGSAEPRHRPRWIEHDRHGGPGGLISVAGVKYTTARLVAEQTLRRLLGSGLHAVRTGTGRPPPAEGWAAARFEPTAALAAALPGLCEAEAVSCLRDVTRGRTGWGDDPEVEAEALDWLGGVLGLPVDFEAQRGDAGGRDPARTGPPPDRRAASTEPERAEGGPGRGAAAEEHAA</sequence>
<dbReference type="OrthoDB" id="9766796at2"/>
<accession>I0IBD2</accession>
<keyword evidence="3" id="KW-0285">Flavoprotein</keyword>
<dbReference type="STRING" id="1142394.PSMK_04110"/>
<evidence type="ECO:0000256" key="3">
    <source>
        <dbReference type="ARBA" id="ARBA00022630"/>
    </source>
</evidence>
<organism evidence="8 9">
    <name type="scientific">Phycisphaera mikurensis (strain NBRC 102666 / KCTC 22515 / FYK2301M01)</name>
    <dbReference type="NCBI Taxonomy" id="1142394"/>
    <lineage>
        <taxon>Bacteria</taxon>
        <taxon>Pseudomonadati</taxon>
        <taxon>Planctomycetota</taxon>
        <taxon>Phycisphaerae</taxon>
        <taxon>Phycisphaerales</taxon>
        <taxon>Phycisphaeraceae</taxon>
        <taxon>Phycisphaera</taxon>
    </lineage>
</organism>
<dbReference type="InterPro" id="IPR006076">
    <property type="entry name" value="FAD-dep_OxRdtase"/>
</dbReference>
<keyword evidence="5 8" id="KW-0560">Oxidoreductase</keyword>
<dbReference type="SUPFAM" id="SSF51905">
    <property type="entry name" value="FAD/NAD(P)-binding domain"/>
    <property type="match status" value="1"/>
</dbReference>
<evidence type="ECO:0000256" key="2">
    <source>
        <dbReference type="ARBA" id="ARBA00007330"/>
    </source>
</evidence>
<comment type="similarity">
    <text evidence="2">Belongs to the FAD-dependent glycerol-3-phosphate dehydrogenase family.</text>
</comment>
<dbReference type="InterPro" id="IPR036188">
    <property type="entry name" value="FAD/NAD-bd_sf"/>
</dbReference>
<evidence type="ECO:0000313" key="9">
    <source>
        <dbReference type="Proteomes" id="UP000007881"/>
    </source>
</evidence>
<keyword evidence="4" id="KW-0274">FAD</keyword>
<dbReference type="Gene3D" id="3.50.50.60">
    <property type="entry name" value="FAD/NAD(P)-binding domain"/>
    <property type="match status" value="1"/>
</dbReference>
<dbReference type="Gene3D" id="3.30.9.10">
    <property type="entry name" value="D-Amino Acid Oxidase, subunit A, domain 2"/>
    <property type="match status" value="1"/>
</dbReference>
<dbReference type="GO" id="GO:0004368">
    <property type="term" value="F:glycerol-3-phosphate dehydrogenase (quinone) activity"/>
    <property type="evidence" value="ECO:0007669"/>
    <property type="project" value="UniProtKB-EC"/>
</dbReference>
<dbReference type="Pfam" id="PF01266">
    <property type="entry name" value="DAO"/>
    <property type="match status" value="1"/>
</dbReference>
<gene>
    <name evidence="8" type="primary">glpD</name>
    <name evidence="8" type="ordered locus">PSMK_04110</name>
</gene>
<name>I0IBD2_PHYMF</name>
<dbReference type="EMBL" id="AP012338">
    <property type="protein sequence ID" value="BAM02570.1"/>
    <property type="molecule type" value="Genomic_DNA"/>
</dbReference>
<evidence type="ECO:0000256" key="1">
    <source>
        <dbReference type="ARBA" id="ARBA00001974"/>
    </source>
</evidence>
<evidence type="ECO:0000256" key="5">
    <source>
        <dbReference type="ARBA" id="ARBA00023002"/>
    </source>
</evidence>
<dbReference type="Proteomes" id="UP000007881">
    <property type="component" value="Chromosome"/>
</dbReference>
<evidence type="ECO:0000313" key="8">
    <source>
        <dbReference type="EMBL" id="BAM02570.1"/>
    </source>
</evidence>
<dbReference type="eggNOG" id="COG0578">
    <property type="taxonomic scope" value="Bacteria"/>
</dbReference>